<evidence type="ECO:0000256" key="1">
    <source>
        <dbReference type="ARBA" id="ARBA00004127"/>
    </source>
</evidence>
<reference evidence="7" key="1">
    <citation type="journal article" date="2014" name="Sci. Data">
        <title>Genomes of diverse isolates of the marine cyanobacterium Prochlorococcus.</title>
        <authorList>
            <person name="Biller S."/>
            <person name="Berube P."/>
            <person name="Thompson J."/>
            <person name="Kelly L."/>
            <person name="Roggensack S."/>
            <person name="Awad L."/>
            <person name="Roache-Johnson K."/>
            <person name="Ding H."/>
            <person name="Giovannoni S.J."/>
            <person name="Moore L.R."/>
            <person name="Chisholm S.W."/>
        </authorList>
    </citation>
    <scope>NUCLEOTIDE SEQUENCE [LARGE SCALE GENOMIC DNA]</scope>
    <source>
        <strain evidence="7">GP2</strain>
    </source>
</reference>
<gene>
    <name evidence="6" type="ORF">EU91_1084</name>
</gene>
<dbReference type="AlphaFoldDB" id="A0A0A1ZD30"/>
<evidence type="ECO:0000256" key="2">
    <source>
        <dbReference type="ARBA" id="ARBA00022692"/>
    </source>
</evidence>
<evidence type="ECO:0000256" key="5">
    <source>
        <dbReference type="SAM" id="Phobius"/>
    </source>
</evidence>
<evidence type="ECO:0000313" key="7">
    <source>
        <dbReference type="Proteomes" id="UP000030598"/>
    </source>
</evidence>
<dbReference type="STRING" id="59925.EU91_1084"/>
<feature type="transmembrane region" description="Helical" evidence="5">
    <location>
        <begin position="12"/>
        <end position="31"/>
    </location>
</feature>
<evidence type="ECO:0000256" key="3">
    <source>
        <dbReference type="ARBA" id="ARBA00022989"/>
    </source>
</evidence>
<evidence type="ECO:0008006" key="8">
    <source>
        <dbReference type="Google" id="ProtNLM"/>
    </source>
</evidence>
<sequence>MSKFQLKNFFKAAYDLMLVFLQFFIISLHFFQWQSLTQKQIIQASPFSYFLGILIIIIAFIIMLVSIKDLGRNLSPFPRPTKNSNLVITGIYRFTRHPMYYSLIFISIGVFIIKLSIYNLFLTISLALIIKLKIVLEEKYLMNKFKNYLLYKNEVKV</sequence>
<comment type="caution">
    <text evidence="6">The sequence shown here is derived from an EMBL/GenBank/DDBJ whole genome shotgun (WGS) entry which is preliminary data.</text>
</comment>
<protein>
    <recommendedName>
        <fullName evidence="8">Isoprenylcysteine carboxylmethyltransferase family protein</fullName>
    </recommendedName>
</protein>
<keyword evidence="3 5" id="KW-1133">Transmembrane helix</keyword>
<dbReference type="OrthoDB" id="5471300at2"/>
<proteinExistence type="predicted"/>
<dbReference type="InterPro" id="IPR052527">
    <property type="entry name" value="Metal_cation-efflux_comp"/>
</dbReference>
<evidence type="ECO:0000313" key="6">
    <source>
        <dbReference type="EMBL" id="KGF87355.1"/>
    </source>
</evidence>
<name>A0A0A1ZD30_PROMR</name>
<comment type="subcellular location">
    <subcellularLocation>
        <location evidence="1">Endomembrane system</location>
        <topology evidence="1">Multi-pass membrane protein</topology>
    </subcellularLocation>
</comment>
<dbReference type="PANTHER" id="PTHR43847">
    <property type="entry name" value="BLL3993 PROTEIN"/>
    <property type="match status" value="1"/>
</dbReference>
<dbReference type="InterPro" id="IPR007318">
    <property type="entry name" value="Phopholipid_MeTrfase"/>
</dbReference>
<accession>A0A0A1ZD30</accession>
<dbReference type="EMBL" id="JNAH01000005">
    <property type="protein sequence ID" value="KGF87355.1"/>
    <property type="molecule type" value="Genomic_DNA"/>
</dbReference>
<dbReference type="Gene3D" id="1.20.120.1630">
    <property type="match status" value="1"/>
</dbReference>
<keyword evidence="4 5" id="KW-0472">Membrane</keyword>
<dbReference type="Pfam" id="PF04191">
    <property type="entry name" value="PEMT"/>
    <property type="match status" value="1"/>
</dbReference>
<keyword evidence="2 5" id="KW-0812">Transmembrane</keyword>
<dbReference type="PANTHER" id="PTHR43847:SF1">
    <property type="entry name" value="BLL3993 PROTEIN"/>
    <property type="match status" value="1"/>
</dbReference>
<dbReference type="GO" id="GO:0012505">
    <property type="term" value="C:endomembrane system"/>
    <property type="evidence" value="ECO:0007669"/>
    <property type="project" value="UniProtKB-SubCell"/>
</dbReference>
<organism evidence="6 7">
    <name type="scientific">Prochlorococcus marinus str. GP2</name>
    <dbReference type="NCBI Taxonomy" id="59925"/>
    <lineage>
        <taxon>Bacteria</taxon>
        <taxon>Bacillati</taxon>
        <taxon>Cyanobacteriota</taxon>
        <taxon>Cyanophyceae</taxon>
        <taxon>Synechococcales</taxon>
        <taxon>Prochlorococcaceae</taxon>
        <taxon>Prochlorococcus</taxon>
    </lineage>
</organism>
<dbReference type="RefSeq" id="WP_032524573.1">
    <property type="nucleotide sequence ID" value="NZ_CP138934.1"/>
</dbReference>
<dbReference type="Proteomes" id="UP000030598">
    <property type="component" value="Unassembled WGS sequence"/>
</dbReference>
<evidence type="ECO:0000256" key="4">
    <source>
        <dbReference type="ARBA" id="ARBA00023136"/>
    </source>
</evidence>
<feature type="transmembrane region" description="Helical" evidence="5">
    <location>
        <begin position="103"/>
        <end position="130"/>
    </location>
</feature>
<feature type="transmembrane region" description="Helical" evidence="5">
    <location>
        <begin position="47"/>
        <end position="67"/>
    </location>
</feature>
<dbReference type="eggNOG" id="COG2020">
    <property type="taxonomic scope" value="Bacteria"/>
</dbReference>